<evidence type="ECO:0000256" key="4">
    <source>
        <dbReference type="ARBA" id="ARBA00009000"/>
    </source>
</evidence>
<dbReference type="InterPro" id="IPR004193">
    <property type="entry name" value="Glyco_hydro_13_N"/>
</dbReference>
<feature type="domain" description="Glycosyl hydrolase family 13 catalytic" evidence="12">
    <location>
        <begin position="241"/>
        <end position="586"/>
    </location>
</feature>
<dbReference type="PIRSF" id="PIRSF000463">
    <property type="entry name" value="GlgB"/>
    <property type="match status" value="1"/>
</dbReference>
<keyword evidence="6 10" id="KW-0328">Glycosyltransferase</keyword>
<dbReference type="EMBL" id="SACL01000001">
    <property type="protein sequence ID" value="RVT98630.1"/>
    <property type="molecule type" value="Genomic_DNA"/>
</dbReference>
<reference evidence="13 14" key="1">
    <citation type="submission" date="2019-01" db="EMBL/GenBank/DDBJ databases">
        <authorList>
            <person name="Chen W.-M."/>
        </authorList>
    </citation>
    <scope>NUCLEOTIDE SEQUENCE [LARGE SCALE GENOMIC DNA]</scope>
    <source>
        <strain evidence="13 14">CCP-6</strain>
    </source>
</reference>
<keyword evidence="9 10" id="KW-0119">Carbohydrate metabolism</keyword>
<dbReference type="CDD" id="cd11322">
    <property type="entry name" value="AmyAc_Glg_BE"/>
    <property type="match status" value="1"/>
</dbReference>
<dbReference type="InterPro" id="IPR037439">
    <property type="entry name" value="Branching_enzy"/>
</dbReference>
<proteinExistence type="inferred from homology"/>
<dbReference type="FunFam" id="3.20.20.80:FF:000003">
    <property type="entry name" value="1,4-alpha-glucan branching enzyme GlgB"/>
    <property type="match status" value="1"/>
</dbReference>
<dbReference type="InterPro" id="IPR054169">
    <property type="entry name" value="GlgB_N"/>
</dbReference>
<dbReference type="UniPathway" id="UPA00164"/>
<dbReference type="NCBIfam" id="TIGR01515">
    <property type="entry name" value="branching_enzym"/>
    <property type="match status" value="1"/>
</dbReference>
<evidence type="ECO:0000256" key="1">
    <source>
        <dbReference type="ARBA" id="ARBA00000826"/>
    </source>
</evidence>
<comment type="function">
    <text evidence="2 10">Catalyzes the formation of the alpha-1,6-glucosidic linkages in glycogen by scission of a 1,4-alpha-linked oligosaccharide from growing alpha-1,4-glucan chains and the subsequent attachment of the oligosaccharide to the alpha-1,6 position.</text>
</comment>
<dbReference type="PANTHER" id="PTHR43651">
    <property type="entry name" value="1,4-ALPHA-GLUCAN-BRANCHING ENZYME"/>
    <property type="match status" value="1"/>
</dbReference>
<evidence type="ECO:0000256" key="2">
    <source>
        <dbReference type="ARBA" id="ARBA00002953"/>
    </source>
</evidence>
<dbReference type="InterPro" id="IPR006407">
    <property type="entry name" value="GlgB"/>
</dbReference>
<dbReference type="SMART" id="SM00642">
    <property type="entry name" value="Aamy"/>
    <property type="match status" value="1"/>
</dbReference>
<dbReference type="NCBIfam" id="NF003811">
    <property type="entry name" value="PRK05402.1"/>
    <property type="match status" value="1"/>
</dbReference>
<dbReference type="InterPro" id="IPR013780">
    <property type="entry name" value="Glyco_hydro_b"/>
</dbReference>
<protein>
    <recommendedName>
        <fullName evidence="10">1,4-alpha-glucan branching enzyme GlgB</fullName>
        <ecNumber evidence="10">2.4.1.18</ecNumber>
    </recommendedName>
    <alternativeName>
        <fullName evidence="10">1,4-alpha-D-glucan:1,4-alpha-D-glucan 6-glucosyl-transferase</fullName>
    </alternativeName>
    <alternativeName>
        <fullName evidence="10">Alpha-(1-&gt;4)-glucan branching enzyme</fullName>
    </alternativeName>
    <alternativeName>
        <fullName evidence="10">Glycogen branching enzyme</fullName>
        <shortName evidence="10">BE</shortName>
    </alternativeName>
</protein>
<evidence type="ECO:0000256" key="9">
    <source>
        <dbReference type="ARBA" id="ARBA00023277"/>
    </source>
</evidence>
<evidence type="ECO:0000256" key="5">
    <source>
        <dbReference type="ARBA" id="ARBA00022600"/>
    </source>
</evidence>
<comment type="caution">
    <text evidence="13">The sequence shown here is derived from an EMBL/GenBank/DDBJ whole genome shotgun (WGS) entry which is preliminary data.</text>
</comment>
<evidence type="ECO:0000256" key="10">
    <source>
        <dbReference type="HAMAP-Rule" id="MF_00685"/>
    </source>
</evidence>
<dbReference type="RefSeq" id="WP_127785102.1">
    <property type="nucleotide sequence ID" value="NZ_SACL01000001.1"/>
</dbReference>
<dbReference type="Pfam" id="PF22019">
    <property type="entry name" value="GlgB_N"/>
    <property type="match status" value="1"/>
</dbReference>
<evidence type="ECO:0000256" key="3">
    <source>
        <dbReference type="ARBA" id="ARBA00004964"/>
    </source>
</evidence>
<dbReference type="OrthoDB" id="9800174at2"/>
<dbReference type="CDD" id="cd02855">
    <property type="entry name" value="E_set_GBE_prok_N"/>
    <property type="match status" value="1"/>
</dbReference>
<dbReference type="GO" id="GO:0005829">
    <property type="term" value="C:cytosol"/>
    <property type="evidence" value="ECO:0007669"/>
    <property type="project" value="TreeGrafter"/>
</dbReference>
<dbReference type="Pfam" id="PF02806">
    <property type="entry name" value="Alpha-amylase_C"/>
    <property type="match status" value="1"/>
</dbReference>
<dbReference type="SUPFAM" id="SSF51445">
    <property type="entry name" value="(Trans)glycosidases"/>
    <property type="match status" value="1"/>
</dbReference>
<evidence type="ECO:0000256" key="8">
    <source>
        <dbReference type="ARBA" id="ARBA00023056"/>
    </source>
</evidence>
<evidence type="ECO:0000259" key="12">
    <source>
        <dbReference type="SMART" id="SM00642"/>
    </source>
</evidence>
<dbReference type="HAMAP" id="MF_00685">
    <property type="entry name" value="GlgB"/>
    <property type="match status" value="1"/>
</dbReference>
<feature type="active site" description="Nucleophile" evidence="10 11">
    <location>
        <position position="398"/>
    </location>
</feature>
<keyword evidence="8 10" id="KW-0320">Glycogen biosynthesis</keyword>
<dbReference type="GO" id="GO:0043169">
    <property type="term" value="F:cation binding"/>
    <property type="evidence" value="ECO:0007669"/>
    <property type="project" value="InterPro"/>
</dbReference>
<dbReference type="Pfam" id="PF00128">
    <property type="entry name" value="Alpha-amylase"/>
    <property type="match status" value="1"/>
</dbReference>
<comment type="subunit">
    <text evidence="10">Monomer.</text>
</comment>
<gene>
    <name evidence="10 13" type="primary">glgB</name>
    <name evidence="13" type="ORF">EOD42_00500</name>
</gene>
<evidence type="ECO:0000256" key="6">
    <source>
        <dbReference type="ARBA" id="ARBA00022676"/>
    </source>
</evidence>
<dbReference type="GO" id="GO:0004553">
    <property type="term" value="F:hydrolase activity, hydrolyzing O-glycosyl compounds"/>
    <property type="evidence" value="ECO:0007669"/>
    <property type="project" value="InterPro"/>
</dbReference>
<dbReference type="InterPro" id="IPR006047">
    <property type="entry name" value="GH13_cat_dom"/>
</dbReference>
<comment type="catalytic activity">
    <reaction evidence="1 10">
        <text>Transfers a segment of a (1-&gt;4)-alpha-D-glucan chain to a primary hydroxy group in a similar glucan chain.</text>
        <dbReference type="EC" id="2.4.1.18"/>
    </reaction>
</comment>
<dbReference type="PANTHER" id="PTHR43651:SF3">
    <property type="entry name" value="1,4-ALPHA-GLUCAN-BRANCHING ENZYME"/>
    <property type="match status" value="1"/>
</dbReference>
<keyword evidence="7 10" id="KW-0808">Transferase</keyword>
<dbReference type="Gene3D" id="2.60.40.10">
    <property type="entry name" value="Immunoglobulins"/>
    <property type="match status" value="1"/>
</dbReference>
<comment type="pathway">
    <text evidence="3 10">Glycan biosynthesis; glycogen biosynthesis.</text>
</comment>
<dbReference type="FunFam" id="2.60.40.1180:FF:000002">
    <property type="entry name" value="1,4-alpha-glucan branching enzyme GlgB"/>
    <property type="match status" value="1"/>
</dbReference>
<organism evidence="13 14">
    <name type="scientific">Rhodovarius crocodyli</name>
    <dbReference type="NCBI Taxonomy" id="1979269"/>
    <lineage>
        <taxon>Bacteria</taxon>
        <taxon>Pseudomonadati</taxon>
        <taxon>Pseudomonadota</taxon>
        <taxon>Alphaproteobacteria</taxon>
        <taxon>Acetobacterales</taxon>
        <taxon>Roseomonadaceae</taxon>
        <taxon>Rhodovarius</taxon>
    </lineage>
</organism>
<dbReference type="InterPro" id="IPR017853">
    <property type="entry name" value="GH"/>
</dbReference>
<dbReference type="InterPro" id="IPR006048">
    <property type="entry name" value="A-amylase/branching_C"/>
</dbReference>
<accession>A0A437MLT7</accession>
<dbReference type="SUPFAM" id="SSF81296">
    <property type="entry name" value="E set domains"/>
    <property type="match status" value="2"/>
</dbReference>
<sequence>MVEWKLPADVVWALADGRYGDAFSVLGPQMTDRGPVVRAFLPGARAVTLLAGGRDIAMEQLHPAGLFVAEGSHAPYRLRVDWNGVIEESEDPYSFGPLLGELDVHLLREGRHQDIGGCLGAHPMRIDGVAGVRFAVWAPNARRVSVVGDFNSWDGRRHPMRLRHEAGVWELFVPRLEVGAIYKYEILDRNGDVLPMKADPIAWQAEAPPRTGSVVADTTRLVPPPAHPAGDARHRPISVYEVHGGSWARGDGDRRLDWEELGDRLIPYAKGMGFTHLEFLPVMAHPFGGSWGYQPLGQFAPHAGFGAPEHFARLVERCHEAGLGVILDWVPAHFPTDAHGLARFDGTALYEHADPREGFHQDWNTLIYNLGRREVRNFLIGSALHWLERYGVDGLRVDAVASMLYRDYSRRHDEWVPNIHGGRENLEAISFLQELSEVIEARCPGRLLIAEESTSFPGVTRRAAQGGLGFDFKWNMGWMNDTLRYMGRDPVYRRWDHGLVTFGLVYAFSEQFMLPISHDEVVHGKGALPDKMAGEEWQRYAGLRAYLGFMWGYPGKKLLFMGCEFAQPREWNHDRSLDWHLLDEPRHAGMQRLVRDLNLLYAQNPALHALDGDPAGFRWVAVDDAETSVFAWLRFGPEGAAPMLVVCNFTPVARGSYRLDVPVAGEWLEVFNSDAAVYGGAGDGNGGSVQAVEGSLSLRLPGLSTLILTPARG</sequence>
<dbReference type="GO" id="GO:0005978">
    <property type="term" value="P:glycogen biosynthetic process"/>
    <property type="evidence" value="ECO:0007669"/>
    <property type="project" value="UniProtKB-UniRule"/>
</dbReference>
<evidence type="ECO:0000256" key="11">
    <source>
        <dbReference type="PIRSR" id="PIRSR000463-1"/>
    </source>
</evidence>
<dbReference type="InterPro" id="IPR044143">
    <property type="entry name" value="GlgB_N_E_set_prok"/>
</dbReference>
<comment type="similarity">
    <text evidence="4 10">Belongs to the glycosyl hydrolase 13 family. GlgB subfamily.</text>
</comment>
<evidence type="ECO:0000256" key="7">
    <source>
        <dbReference type="ARBA" id="ARBA00022679"/>
    </source>
</evidence>
<feature type="active site" description="Proton donor" evidence="10 11">
    <location>
        <position position="451"/>
    </location>
</feature>
<dbReference type="EC" id="2.4.1.18" evidence="10"/>
<dbReference type="Gene3D" id="3.20.20.80">
    <property type="entry name" value="Glycosidases"/>
    <property type="match status" value="1"/>
</dbReference>
<dbReference type="FunFam" id="2.60.40.10:FF:000169">
    <property type="entry name" value="1,4-alpha-glucan branching enzyme GlgB"/>
    <property type="match status" value="1"/>
</dbReference>
<name>A0A437MLT7_9PROT</name>
<dbReference type="Pfam" id="PF02922">
    <property type="entry name" value="CBM_48"/>
    <property type="match status" value="1"/>
</dbReference>
<evidence type="ECO:0000313" key="14">
    <source>
        <dbReference type="Proteomes" id="UP000282957"/>
    </source>
</evidence>
<dbReference type="GO" id="GO:0003844">
    <property type="term" value="F:1,4-alpha-glucan branching enzyme activity"/>
    <property type="evidence" value="ECO:0007669"/>
    <property type="project" value="UniProtKB-UniRule"/>
</dbReference>
<dbReference type="InterPro" id="IPR014756">
    <property type="entry name" value="Ig_E-set"/>
</dbReference>
<keyword evidence="14" id="KW-1185">Reference proteome</keyword>
<keyword evidence="5 10" id="KW-0321">Glycogen metabolism</keyword>
<dbReference type="InterPro" id="IPR013783">
    <property type="entry name" value="Ig-like_fold"/>
</dbReference>
<dbReference type="Gene3D" id="2.60.40.1180">
    <property type="entry name" value="Golgi alpha-mannosidase II"/>
    <property type="match status" value="1"/>
</dbReference>
<dbReference type="SUPFAM" id="SSF51011">
    <property type="entry name" value="Glycosyl hydrolase domain"/>
    <property type="match status" value="1"/>
</dbReference>
<evidence type="ECO:0000313" key="13">
    <source>
        <dbReference type="EMBL" id="RVT98630.1"/>
    </source>
</evidence>
<dbReference type="NCBIfam" id="NF008967">
    <property type="entry name" value="PRK12313.1"/>
    <property type="match status" value="1"/>
</dbReference>
<dbReference type="AlphaFoldDB" id="A0A437MLT7"/>
<dbReference type="Proteomes" id="UP000282957">
    <property type="component" value="Unassembled WGS sequence"/>
</dbReference>